<organism evidence="1 2">
    <name type="scientific">Breoghania corrubedonensis</name>
    <dbReference type="NCBI Taxonomy" id="665038"/>
    <lineage>
        <taxon>Bacteria</taxon>
        <taxon>Pseudomonadati</taxon>
        <taxon>Pseudomonadota</taxon>
        <taxon>Alphaproteobacteria</taxon>
        <taxon>Hyphomicrobiales</taxon>
        <taxon>Stappiaceae</taxon>
        <taxon>Breoghania</taxon>
    </lineage>
</organism>
<evidence type="ECO:0000313" key="1">
    <source>
        <dbReference type="EMBL" id="PTW63367.1"/>
    </source>
</evidence>
<name>A0A2T5VHX7_9HYPH</name>
<sequence length="329" mass="35388">MRKRYVFLLFAVLVVVGGWSGFWFYAAGEVERRLDLALGDLARMGTQVVCADRTIGGYPFRMEVRCNKVDVLLADGGQVSGGAFRAVALIYNPRHIIMEADAPFSARLAPFPFMLTGRWNVGHASLIFKKNAVSAAAVSFEGFDAAMKGSFGVQQAAGARAEVHVRKTPDEPDAADVAMTLDRASFEGPFGNADPFDAGVLLRMPDGRDWLSGRERVMALVGMPIEVREAYLARDRAKITATGVLTLGAEGYFEGDLQVTAVEPEEIADLVRPFYPPDSAIPAAFQGALTGFGQKTELAGQAAVSAKLTFRGGGIRIGFIPIAQMSPLF</sequence>
<comment type="caution">
    <text evidence="1">The sequence shown here is derived from an EMBL/GenBank/DDBJ whole genome shotgun (WGS) entry which is preliminary data.</text>
</comment>
<proteinExistence type="predicted"/>
<dbReference type="Pfam" id="PF09898">
    <property type="entry name" value="DUF2125"/>
    <property type="match status" value="1"/>
</dbReference>
<dbReference type="InterPro" id="IPR018666">
    <property type="entry name" value="DUF2125"/>
</dbReference>
<keyword evidence="2" id="KW-1185">Reference proteome</keyword>
<dbReference type="AlphaFoldDB" id="A0A2T5VHX7"/>
<accession>A0A2T5VHX7</accession>
<evidence type="ECO:0000313" key="2">
    <source>
        <dbReference type="Proteomes" id="UP000244081"/>
    </source>
</evidence>
<dbReference type="RefSeq" id="WP_170122034.1">
    <property type="nucleotide sequence ID" value="NZ_QAYG01000001.1"/>
</dbReference>
<evidence type="ECO:0008006" key="3">
    <source>
        <dbReference type="Google" id="ProtNLM"/>
    </source>
</evidence>
<protein>
    <recommendedName>
        <fullName evidence="3">DUF2125 domain-containing protein</fullName>
    </recommendedName>
</protein>
<dbReference type="Proteomes" id="UP000244081">
    <property type="component" value="Unassembled WGS sequence"/>
</dbReference>
<gene>
    <name evidence="1" type="ORF">C8N35_1011419</name>
</gene>
<reference evidence="1 2" key="1">
    <citation type="submission" date="2018-04" db="EMBL/GenBank/DDBJ databases">
        <title>Genomic Encyclopedia of Archaeal and Bacterial Type Strains, Phase II (KMG-II): from individual species to whole genera.</title>
        <authorList>
            <person name="Goeker M."/>
        </authorList>
    </citation>
    <scope>NUCLEOTIDE SEQUENCE [LARGE SCALE GENOMIC DNA]</scope>
    <source>
        <strain evidence="1 2">DSM 23382</strain>
    </source>
</reference>
<dbReference type="EMBL" id="QAYG01000001">
    <property type="protein sequence ID" value="PTW63367.1"/>
    <property type="molecule type" value="Genomic_DNA"/>
</dbReference>